<evidence type="ECO:0000259" key="1">
    <source>
        <dbReference type="Pfam" id="PF00271"/>
    </source>
</evidence>
<dbReference type="AlphaFoldDB" id="A0A0C9USI7"/>
<evidence type="ECO:0000313" key="3">
    <source>
        <dbReference type="Proteomes" id="UP000054279"/>
    </source>
</evidence>
<keyword evidence="3" id="KW-1185">Reference proteome</keyword>
<name>A0A0C9USI7_SPHS4</name>
<feature type="domain" description="Helicase C-terminal" evidence="1">
    <location>
        <begin position="61"/>
        <end position="147"/>
    </location>
</feature>
<protein>
    <recommendedName>
        <fullName evidence="1">Helicase C-terminal domain-containing protein</fullName>
    </recommendedName>
</protein>
<evidence type="ECO:0000313" key="2">
    <source>
        <dbReference type="EMBL" id="KIJ28185.1"/>
    </source>
</evidence>
<sequence>MTLEQEQEIRTLLNMHPKDTKVIRLSNDHPNIAFQMHKMCVFANSYQDLGFMIPSDSSPENPPHPFMVFTNSYTTTVDATKYLHYRLTDISPRYHNKVVWFHAGMTDIFKDDMIEKLKMGYLWGIACTEVAGMGLDLSMIRIVVQYGA</sequence>
<dbReference type="InterPro" id="IPR001650">
    <property type="entry name" value="Helicase_C-like"/>
</dbReference>
<dbReference type="EMBL" id="KN837313">
    <property type="protein sequence ID" value="KIJ28185.1"/>
    <property type="molecule type" value="Genomic_DNA"/>
</dbReference>
<dbReference type="SUPFAM" id="SSF52540">
    <property type="entry name" value="P-loop containing nucleoside triphosphate hydrolases"/>
    <property type="match status" value="1"/>
</dbReference>
<reference evidence="2 3" key="1">
    <citation type="submission" date="2014-06" db="EMBL/GenBank/DDBJ databases">
        <title>Evolutionary Origins and Diversification of the Mycorrhizal Mutualists.</title>
        <authorList>
            <consortium name="DOE Joint Genome Institute"/>
            <consortium name="Mycorrhizal Genomics Consortium"/>
            <person name="Kohler A."/>
            <person name="Kuo A."/>
            <person name="Nagy L.G."/>
            <person name="Floudas D."/>
            <person name="Copeland A."/>
            <person name="Barry K.W."/>
            <person name="Cichocki N."/>
            <person name="Veneault-Fourrey C."/>
            <person name="LaButti K."/>
            <person name="Lindquist E.A."/>
            <person name="Lipzen A."/>
            <person name="Lundell T."/>
            <person name="Morin E."/>
            <person name="Murat C."/>
            <person name="Riley R."/>
            <person name="Ohm R."/>
            <person name="Sun H."/>
            <person name="Tunlid A."/>
            <person name="Henrissat B."/>
            <person name="Grigoriev I.V."/>
            <person name="Hibbett D.S."/>
            <person name="Martin F."/>
        </authorList>
    </citation>
    <scope>NUCLEOTIDE SEQUENCE [LARGE SCALE GENOMIC DNA]</scope>
    <source>
        <strain evidence="2 3">SS14</strain>
    </source>
</reference>
<proteinExistence type="predicted"/>
<dbReference type="Proteomes" id="UP000054279">
    <property type="component" value="Unassembled WGS sequence"/>
</dbReference>
<dbReference type="Pfam" id="PF00271">
    <property type="entry name" value="Helicase_C"/>
    <property type="match status" value="1"/>
</dbReference>
<dbReference type="InterPro" id="IPR027417">
    <property type="entry name" value="P-loop_NTPase"/>
</dbReference>
<accession>A0A0C9USI7</accession>
<dbReference type="HOGENOM" id="CLU_001103_19_1_1"/>
<organism evidence="2 3">
    <name type="scientific">Sphaerobolus stellatus (strain SS14)</name>
    <dbReference type="NCBI Taxonomy" id="990650"/>
    <lineage>
        <taxon>Eukaryota</taxon>
        <taxon>Fungi</taxon>
        <taxon>Dikarya</taxon>
        <taxon>Basidiomycota</taxon>
        <taxon>Agaricomycotina</taxon>
        <taxon>Agaricomycetes</taxon>
        <taxon>Phallomycetidae</taxon>
        <taxon>Geastrales</taxon>
        <taxon>Sphaerobolaceae</taxon>
        <taxon>Sphaerobolus</taxon>
    </lineage>
</organism>
<dbReference type="Gene3D" id="3.40.50.300">
    <property type="entry name" value="P-loop containing nucleotide triphosphate hydrolases"/>
    <property type="match status" value="1"/>
</dbReference>
<gene>
    <name evidence="2" type="ORF">M422DRAFT_270588</name>
</gene>
<dbReference type="OrthoDB" id="10261556at2759"/>